<protein>
    <submittedName>
        <fullName evidence="1">Uncharacterized protein</fullName>
    </submittedName>
</protein>
<sequence>MVEAFAAEATARGLPTSELTARPWSGRARYPTGVTGWYLRNDRSLGVGVDGVYYVLTVPPRRLGRWRGVRLEPSPPPLQVGEGARDSESVALETLLAIRLERADDGP</sequence>
<dbReference type="EMBL" id="BAABKG010000002">
    <property type="protein sequence ID" value="GAA5145449.1"/>
    <property type="molecule type" value="Genomic_DNA"/>
</dbReference>
<dbReference type="Proteomes" id="UP001500221">
    <property type="component" value="Unassembled WGS sequence"/>
</dbReference>
<organism evidence="1 2">
    <name type="scientific">Nocardioides marinquilinus</name>
    <dbReference type="NCBI Taxonomy" id="1210400"/>
    <lineage>
        <taxon>Bacteria</taxon>
        <taxon>Bacillati</taxon>
        <taxon>Actinomycetota</taxon>
        <taxon>Actinomycetes</taxon>
        <taxon>Propionibacteriales</taxon>
        <taxon>Nocardioidaceae</taxon>
        <taxon>Nocardioides</taxon>
    </lineage>
</organism>
<dbReference type="RefSeq" id="WP_345456367.1">
    <property type="nucleotide sequence ID" value="NZ_BAABKG010000002.1"/>
</dbReference>
<evidence type="ECO:0000313" key="2">
    <source>
        <dbReference type="Proteomes" id="UP001500221"/>
    </source>
</evidence>
<gene>
    <name evidence="1" type="ORF">GCM10023340_14800</name>
</gene>
<comment type="caution">
    <text evidence="1">The sequence shown here is derived from an EMBL/GenBank/DDBJ whole genome shotgun (WGS) entry which is preliminary data.</text>
</comment>
<proteinExistence type="predicted"/>
<reference evidence="2" key="1">
    <citation type="journal article" date="2019" name="Int. J. Syst. Evol. Microbiol.">
        <title>The Global Catalogue of Microorganisms (GCM) 10K type strain sequencing project: providing services to taxonomists for standard genome sequencing and annotation.</title>
        <authorList>
            <consortium name="The Broad Institute Genomics Platform"/>
            <consortium name="The Broad Institute Genome Sequencing Center for Infectious Disease"/>
            <person name="Wu L."/>
            <person name="Ma J."/>
        </authorList>
    </citation>
    <scope>NUCLEOTIDE SEQUENCE [LARGE SCALE GENOMIC DNA]</scope>
    <source>
        <strain evidence="2">JCM 18459</strain>
    </source>
</reference>
<evidence type="ECO:0000313" key="1">
    <source>
        <dbReference type="EMBL" id="GAA5145449.1"/>
    </source>
</evidence>
<name>A0ABP9PGS1_9ACTN</name>
<keyword evidence="2" id="KW-1185">Reference proteome</keyword>
<accession>A0ABP9PGS1</accession>